<proteinExistence type="predicted"/>
<name>A0A6P3WYC1_DINQU</name>
<dbReference type="AlphaFoldDB" id="A0A6P3WYC1"/>
<evidence type="ECO:0000313" key="3">
    <source>
        <dbReference type="RefSeq" id="XP_014471118.1"/>
    </source>
</evidence>
<keyword evidence="1" id="KW-0812">Transmembrane</keyword>
<evidence type="ECO:0000313" key="2">
    <source>
        <dbReference type="Proteomes" id="UP000515204"/>
    </source>
</evidence>
<dbReference type="GeneID" id="106742559"/>
<dbReference type="OrthoDB" id="6779810at2759"/>
<feature type="transmembrane region" description="Helical" evidence="1">
    <location>
        <begin position="234"/>
        <end position="258"/>
    </location>
</feature>
<reference evidence="3" key="1">
    <citation type="submission" date="2025-08" db="UniProtKB">
        <authorList>
            <consortium name="RefSeq"/>
        </authorList>
    </citation>
    <scope>IDENTIFICATION</scope>
</reference>
<sequence>MRAEEKEAVKVTSTSFETDDTNNRTFKYHEQFQQVENFRIFSKILDKSECTNGEDKYLIKLTSSSKSIGTIGTEKISTASIEARKKSDVWEHKTISDTRNTIRRVERISWKYKNPHSLSICDRTRYEKSESDDILKKDEPQEGKMGRSILSDYREYLANHQESYRIPETKYSFAALITMMAQVTVQSLWALLYMFINIIPVIQMFSFILRFVLDQILNIRKTKDLRQMTVKFAVLAVQLLSIHVCLIFILGFIVFPIVQMAVSIAVKLVTSN</sequence>
<gene>
    <name evidence="3" type="primary">LOC106742559</name>
</gene>
<feature type="transmembrane region" description="Helical" evidence="1">
    <location>
        <begin position="195"/>
        <end position="213"/>
    </location>
</feature>
<keyword evidence="1" id="KW-0472">Membrane</keyword>
<dbReference type="Proteomes" id="UP000515204">
    <property type="component" value="Unplaced"/>
</dbReference>
<keyword evidence="2" id="KW-1185">Reference proteome</keyword>
<keyword evidence="1" id="KW-1133">Transmembrane helix</keyword>
<dbReference type="RefSeq" id="XP_014471118.1">
    <property type="nucleotide sequence ID" value="XM_014615632.1"/>
</dbReference>
<accession>A0A6P3WYC1</accession>
<organism evidence="2 3">
    <name type="scientific">Dinoponera quadriceps</name>
    <name type="common">South American ant</name>
    <dbReference type="NCBI Taxonomy" id="609295"/>
    <lineage>
        <taxon>Eukaryota</taxon>
        <taxon>Metazoa</taxon>
        <taxon>Ecdysozoa</taxon>
        <taxon>Arthropoda</taxon>
        <taxon>Hexapoda</taxon>
        <taxon>Insecta</taxon>
        <taxon>Pterygota</taxon>
        <taxon>Neoptera</taxon>
        <taxon>Endopterygota</taxon>
        <taxon>Hymenoptera</taxon>
        <taxon>Apocrita</taxon>
        <taxon>Aculeata</taxon>
        <taxon>Formicoidea</taxon>
        <taxon>Formicidae</taxon>
        <taxon>Ponerinae</taxon>
        <taxon>Ponerini</taxon>
        <taxon>Dinoponera</taxon>
    </lineage>
</organism>
<protein>
    <submittedName>
        <fullName evidence="3">Uncharacterized protein LOC106742559</fullName>
    </submittedName>
</protein>
<dbReference type="KEGG" id="dqu:106742559"/>
<evidence type="ECO:0000256" key="1">
    <source>
        <dbReference type="SAM" id="Phobius"/>
    </source>
</evidence>